<dbReference type="CDD" id="cd00383">
    <property type="entry name" value="trans_reg_C"/>
    <property type="match status" value="1"/>
</dbReference>
<evidence type="ECO:0000313" key="5">
    <source>
        <dbReference type="Proteomes" id="UP000034176"/>
    </source>
</evidence>
<dbReference type="Gene3D" id="1.10.10.10">
    <property type="entry name" value="Winged helix-like DNA-binding domain superfamily/Winged helix DNA-binding domain"/>
    <property type="match status" value="1"/>
</dbReference>
<evidence type="ECO:0000259" key="3">
    <source>
        <dbReference type="PROSITE" id="PS51755"/>
    </source>
</evidence>
<feature type="domain" description="OmpR/PhoB-type" evidence="3">
    <location>
        <begin position="301"/>
        <end position="407"/>
    </location>
</feature>
<dbReference type="SMART" id="SM00862">
    <property type="entry name" value="Trans_reg_C"/>
    <property type="match status" value="1"/>
</dbReference>
<comment type="caution">
    <text evidence="4">The sequence shown here is derived from an EMBL/GenBank/DDBJ whole genome shotgun (WGS) entry which is preliminary data.</text>
</comment>
<name>A0A0G0ARV7_9BACT</name>
<dbReference type="GO" id="GO:0006355">
    <property type="term" value="P:regulation of DNA-templated transcription"/>
    <property type="evidence" value="ECO:0007669"/>
    <property type="project" value="InterPro"/>
</dbReference>
<dbReference type="InterPro" id="IPR016032">
    <property type="entry name" value="Sig_transdc_resp-reg_C-effctor"/>
</dbReference>
<dbReference type="Pfam" id="PF00486">
    <property type="entry name" value="Trans_reg_C"/>
    <property type="match status" value="1"/>
</dbReference>
<dbReference type="GO" id="GO:0000160">
    <property type="term" value="P:phosphorelay signal transduction system"/>
    <property type="evidence" value="ECO:0007669"/>
    <property type="project" value="InterPro"/>
</dbReference>
<dbReference type="Proteomes" id="UP000034176">
    <property type="component" value="Unassembled WGS sequence"/>
</dbReference>
<sequence length="412" mass="48758">MKDEYIFIETEQYKKEATKWLSALKRQENVIALFIPKTDRLTRIIHLLSDKKLLQKNLGNLNKYIFLKMAFNSEDIHEVRDCEFQICKQLNLLKPKSSKRKFTEWIRFFKKNSQTLVLVLPEAEIYLNKDNRHILTYISQLNEHFAPTLLILSLFEVNFSHPSNLSLLPASTRIYENIFPYPLYSIKDTNTFIHFLSKLWNIIVTDKTESNIIDICGGHFWIVKQAVREISSFGEWNINSEGMIFRLRTIFQQFHPSEQNVIKKAITGKKITDKDELHSLKYLQQMNVIDKNKHCLIKGFEELILHPQTQIEEIILKDNHVYVNMVPVDKMFTRKELSVLKLFLEKTNKIVSRDEIAQKMWPINTQDDYSDWAIDQLIKRIRNSLKELSLSPKIIEVVRNKGYRLNLQQSII</sequence>
<feature type="DNA-binding region" description="OmpR/PhoB-type" evidence="2">
    <location>
        <begin position="301"/>
        <end position="407"/>
    </location>
</feature>
<dbReference type="PROSITE" id="PS51755">
    <property type="entry name" value="OMPR_PHOB"/>
    <property type="match status" value="1"/>
</dbReference>
<gene>
    <name evidence="4" type="ORF">UR52_C0004G0013</name>
</gene>
<evidence type="ECO:0000313" key="4">
    <source>
        <dbReference type="EMBL" id="KKP59728.1"/>
    </source>
</evidence>
<reference evidence="4 5" key="1">
    <citation type="journal article" date="2015" name="Nature">
        <title>rRNA introns, odd ribosomes, and small enigmatic genomes across a large radiation of phyla.</title>
        <authorList>
            <person name="Brown C.T."/>
            <person name="Hug L.A."/>
            <person name="Thomas B.C."/>
            <person name="Sharon I."/>
            <person name="Castelle C.J."/>
            <person name="Singh A."/>
            <person name="Wilkins M.J."/>
            <person name="Williams K.H."/>
            <person name="Banfield J.F."/>
        </authorList>
    </citation>
    <scope>NUCLEOTIDE SEQUENCE [LARGE SCALE GENOMIC DNA]</scope>
</reference>
<proteinExistence type="predicted"/>
<keyword evidence="1 2" id="KW-0238">DNA-binding</keyword>
<dbReference type="EMBL" id="LBPN01000004">
    <property type="protein sequence ID" value="KKP59728.1"/>
    <property type="molecule type" value="Genomic_DNA"/>
</dbReference>
<dbReference type="InterPro" id="IPR001867">
    <property type="entry name" value="OmpR/PhoB-type_DNA-bd"/>
</dbReference>
<dbReference type="SUPFAM" id="SSF46894">
    <property type="entry name" value="C-terminal effector domain of the bipartite response regulators"/>
    <property type="match status" value="1"/>
</dbReference>
<accession>A0A0G0ARV7</accession>
<protein>
    <recommendedName>
        <fullName evidence="3">OmpR/PhoB-type domain-containing protein</fullName>
    </recommendedName>
</protein>
<dbReference type="GO" id="GO:0003677">
    <property type="term" value="F:DNA binding"/>
    <property type="evidence" value="ECO:0007669"/>
    <property type="project" value="UniProtKB-UniRule"/>
</dbReference>
<evidence type="ECO:0000256" key="2">
    <source>
        <dbReference type="PROSITE-ProRule" id="PRU01091"/>
    </source>
</evidence>
<evidence type="ECO:0000256" key="1">
    <source>
        <dbReference type="ARBA" id="ARBA00023125"/>
    </source>
</evidence>
<organism evidence="4 5">
    <name type="scientific">Candidatus Gottesmanbacteria bacterium GW2011_GWA1_34_13</name>
    <dbReference type="NCBI Taxonomy" id="1618434"/>
    <lineage>
        <taxon>Bacteria</taxon>
        <taxon>Candidatus Gottesmaniibacteriota</taxon>
    </lineage>
</organism>
<dbReference type="STRING" id="1618434.UR52_C0004G0013"/>
<dbReference type="AlphaFoldDB" id="A0A0G0ARV7"/>
<dbReference type="InterPro" id="IPR036388">
    <property type="entry name" value="WH-like_DNA-bd_sf"/>
</dbReference>